<comment type="caution">
    <text evidence="3">The sequence shown here is derived from an EMBL/GenBank/DDBJ whole genome shotgun (WGS) entry which is preliminary data.</text>
</comment>
<evidence type="ECO:0000256" key="2">
    <source>
        <dbReference type="SAM" id="MobiDB-lite"/>
    </source>
</evidence>
<sequence>MKGQKKNKPNKDQKQLLRSEPTISANIKELEKLYELLQKHDSPASKQAASDRSELKQTEVNWRQTYRKYLMENMRLKVELQDLEMEFEELDLHEVPEILKRELRNYRVKFYLHFQLNLPAIFPSHQTRV</sequence>
<organism evidence="3 4">
    <name type="scientific">Rubroshorea leprosula</name>
    <dbReference type="NCBI Taxonomy" id="152421"/>
    <lineage>
        <taxon>Eukaryota</taxon>
        <taxon>Viridiplantae</taxon>
        <taxon>Streptophyta</taxon>
        <taxon>Embryophyta</taxon>
        <taxon>Tracheophyta</taxon>
        <taxon>Spermatophyta</taxon>
        <taxon>Magnoliopsida</taxon>
        <taxon>eudicotyledons</taxon>
        <taxon>Gunneridae</taxon>
        <taxon>Pentapetalae</taxon>
        <taxon>rosids</taxon>
        <taxon>malvids</taxon>
        <taxon>Malvales</taxon>
        <taxon>Dipterocarpaceae</taxon>
        <taxon>Rubroshorea</taxon>
    </lineage>
</organism>
<protein>
    <submittedName>
        <fullName evidence="3">Uncharacterized protein</fullName>
    </submittedName>
</protein>
<keyword evidence="4" id="KW-1185">Reference proteome</keyword>
<keyword evidence="1" id="KW-0175">Coiled coil</keyword>
<evidence type="ECO:0000313" key="4">
    <source>
        <dbReference type="Proteomes" id="UP001054252"/>
    </source>
</evidence>
<dbReference type="EMBL" id="BPVZ01000030">
    <property type="protein sequence ID" value="GKV09554.1"/>
    <property type="molecule type" value="Genomic_DNA"/>
</dbReference>
<gene>
    <name evidence="3" type="ORF">SLEP1_g21038</name>
</gene>
<dbReference type="AlphaFoldDB" id="A0AAV5JDT3"/>
<feature type="coiled-coil region" evidence="1">
    <location>
        <begin position="66"/>
        <end position="93"/>
    </location>
</feature>
<feature type="region of interest" description="Disordered" evidence="2">
    <location>
        <begin position="1"/>
        <end position="21"/>
    </location>
</feature>
<evidence type="ECO:0000256" key="1">
    <source>
        <dbReference type="SAM" id="Coils"/>
    </source>
</evidence>
<dbReference type="Proteomes" id="UP001054252">
    <property type="component" value="Unassembled WGS sequence"/>
</dbReference>
<evidence type="ECO:0000313" key="3">
    <source>
        <dbReference type="EMBL" id="GKV09554.1"/>
    </source>
</evidence>
<name>A0AAV5JDT3_9ROSI</name>
<accession>A0AAV5JDT3</accession>
<proteinExistence type="predicted"/>
<reference evidence="3 4" key="1">
    <citation type="journal article" date="2021" name="Commun. Biol.">
        <title>The genome of Shorea leprosula (Dipterocarpaceae) highlights the ecological relevance of drought in aseasonal tropical rainforests.</title>
        <authorList>
            <person name="Ng K.K.S."/>
            <person name="Kobayashi M.J."/>
            <person name="Fawcett J.A."/>
            <person name="Hatakeyama M."/>
            <person name="Paape T."/>
            <person name="Ng C.H."/>
            <person name="Ang C.C."/>
            <person name="Tnah L.H."/>
            <person name="Lee C.T."/>
            <person name="Nishiyama T."/>
            <person name="Sese J."/>
            <person name="O'Brien M.J."/>
            <person name="Copetti D."/>
            <person name="Mohd Noor M.I."/>
            <person name="Ong R.C."/>
            <person name="Putra M."/>
            <person name="Sireger I.Z."/>
            <person name="Indrioko S."/>
            <person name="Kosugi Y."/>
            <person name="Izuno A."/>
            <person name="Isagi Y."/>
            <person name="Lee S.L."/>
            <person name="Shimizu K.K."/>
        </authorList>
    </citation>
    <scope>NUCLEOTIDE SEQUENCE [LARGE SCALE GENOMIC DNA]</scope>
    <source>
        <strain evidence="3">214</strain>
    </source>
</reference>